<dbReference type="RefSeq" id="WP_159445984.1">
    <property type="nucleotide sequence ID" value="NZ_FUYA01000008.1"/>
</dbReference>
<keyword evidence="4" id="KW-1185">Reference proteome</keyword>
<dbReference type="Proteomes" id="UP000189733">
    <property type="component" value="Unassembled WGS sequence"/>
</dbReference>
<dbReference type="EMBL" id="FUYA01000008">
    <property type="protein sequence ID" value="SKA77463.1"/>
    <property type="molecule type" value="Genomic_DNA"/>
</dbReference>
<organism evidence="3 4">
    <name type="scientific">Desulfobaculum bizertense DSM 18034</name>
    <dbReference type="NCBI Taxonomy" id="1121442"/>
    <lineage>
        <taxon>Bacteria</taxon>
        <taxon>Pseudomonadati</taxon>
        <taxon>Thermodesulfobacteriota</taxon>
        <taxon>Desulfovibrionia</taxon>
        <taxon>Desulfovibrionales</taxon>
        <taxon>Desulfovibrionaceae</taxon>
        <taxon>Desulfobaculum</taxon>
    </lineage>
</organism>
<reference evidence="3 4" key="1">
    <citation type="submission" date="2017-02" db="EMBL/GenBank/DDBJ databases">
        <authorList>
            <person name="Peterson S.W."/>
        </authorList>
    </citation>
    <scope>NUCLEOTIDE SEQUENCE [LARGE SCALE GENOMIC DNA]</scope>
    <source>
        <strain evidence="3 4">DSM 18034</strain>
    </source>
</reference>
<evidence type="ECO:0000313" key="4">
    <source>
        <dbReference type="Proteomes" id="UP000189733"/>
    </source>
</evidence>
<accession>A0A1T4WJG0</accession>
<keyword evidence="2" id="KW-1133">Transmembrane helix</keyword>
<name>A0A1T4WJG0_9BACT</name>
<feature type="transmembrane region" description="Helical" evidence="2">
    <location>
        <begin position="6"/>
        <end position="27"/>
    </location>
</feature>
<sequence>MVYGPFLYMAYFLCIAGTIGGCVFGYLGARTLQFPQRCVLSRPALPVVKAQSSDDKAFRRCVSLCQRSGLWRTQRTAAGHKAPVQMVQSAQNELDGIRLKGTVVSSTPGMSCAVLIWRGTQQLVWENEVFHGHVLEQVSRCFVVLGGQAKTPVCLAMRQKNAGNSQLALVPEREDRASTIPAAYPSQGQPRAPHRSHWQGTEHD</sequence>
<keyword evidence="2" id="KW-0472">Membrane</keyword>
<evidence type="ECO:0000313" key="3">
    <source>
        <dbReference type="EMBL" id="SKA77463.1"/>
    </source>
</evidence>
<evidence type="ECO:0000256" key="1">
    <source>
        <dbReference type="SAM" id="MobiDB-lite"/>
    </source>
</evidence>
<gene>
    <name evidence="3" type="ORF">SAMN02745702_02350</name>
</gene>
<dbReference type="STRING" id="1121442.SAMN02745702_02350"/>
<dbReference type="AlphaFoldDB" id="A0A1T4WJG0"/>
<keyword evidence="2" id="KW-0812">Transmembrane</keyword>
<protein>
    <submittedName>
        <fullName evidence="3">Uncharacterized protein</fullName>
    </submittedName>
</protein>
<evidence type="ECO:0000256" key="2">
    <source>
        <dbReference type="SAM" id="Phobius"/>
    </source>
</evidence>
<proteinExistence type="predicted"/>
<feature type="region of interest" description="Disordered" evidence="1">
    <location>
        <begin position="172"/>
        <end position="204"/>
    </location>
</feature>